<name>A0A419S263_9SPHI</name>
<sequence length="383" mass="42404">MKKIKIGMVGGGQGAFIGAVHRNALLMDGLYDFCCGAFSSDATKSKESGKSFGLNESRIYSNYQELFEKESLLPAQERMEAVALVTPNHLHYHPAKLALEYGFHVVLDKPITLSLKEAKQLQKVYERSGKKLMLTHTYTGYPMVKEAKQQVKKGAIGTVRKIYVEYPQGWLSTQLEKKGSKQAQWRTNPETSGLAGAMGDIGTHAFNLAEYISGLQLTQVCADINKVVEGRVLDDDGAVLLKFNNGASGALIATQVAAGEENNLNIRIYGDKGGLVWEHNNPNTLRIKLLDKAEQIYRTGGAMLHPQTNFNTRTPAGHPEGYIEAFANLYRNFAFSINQQHDLVEYPGMEEGIRGMAFIESVIQSGESNLKWTDFKVYDGNNN</sequence>
<feature type="domain" description="Gfo/Idh/MocA-like oxidoreductase N-terminal" evidence="1">
    <location>
        <begin position="4"/>
        <end position="136"/>
    </location>
</feature>
<gene>
    <name evidence="3" type="ORF">BCY91_11165</name>
</gene>
<dbReference type="Pfam" id="PF01408">
    <property type="entry name" value="GFO_IDH_MocA"/>
    <property type="match status" value="1"/>
</dbReference>
<comment type="caution">
    <text evidence="3">The sequence shown here is derived from an EMBL/GenBank/DDBJ whole genome shotgun (WGS) entry which is preliminary data.</text>
</comment>
<protein>
    <submittedName>
        <fullName evidence="3">Oxidoreductase</fullName>
    </submittedName>
</protein>
<dbReference type="Pfam" id="PF22725">
    <property type="entry name" value="GFO_IDH_MocA_C3"/>
    <property type="match status" value="1"/>
</dbReference>
<evidence type="ECO:0000259" key="1">
    <source>
        <dbReference type="Pfam" id="PF01408"/>
    </source>
</evidence>
<organism evidence="3 4">
    <name type="scientific">Pelobium manganitolerans</name>
    <dbReference type="NCBI Taxonomy" id="1842495"/>
    <lineage>
        <taxon>Bacteria</taxon>
        <taxon>Pseudomonadati</taxon>
        <taxon>Bacteroidota</taxon>
        <taxon>Sphingobacteriia</taxon>
        <taxon>Sphingobacteriales</taxon>
        <taxon>Sphingobacteriaceae</taxon>
        <taxon>Pelobium</taxon>
    </lineage>
</organism>
<dbReference type="OrthoDB" id="9815825at2"/>
<dbReference type="PANTHER" id="PTHR43708">
    <property type="entry name" value="CONSERVED EXPRESSED OXIDOREDUCTASE (EUROFUNG)"/>
    <property type="match status" value="1"/>
</dbReference>
<evidence type="ECO:0000313" key="4">
    <source>
        <dbReference type="Proteomes" id="UP000283433"/>
    </source>
</evidence>
<dbReference type="InterPro" id="IPR055170">
    <property type="entry name" value="GFO_IDH_MocA-like_dom"/>
</dbReference>
<proteinExistence type="predicted"/>
<dbReference type="RefSeq" id="WP_120183028.1">
    <property type="nucleotide sequence ID" value="NZ_MBTA01000029.1"/>
</dbReference>
<dbReference type="InterPro" id="IPR036291">
    <property type="entry name" value="NAD(P)-bd_dom_sf"/>
</dbReference>
<dbReference type="EMBL" id="MBTA01000029">
    <property type="protein sequence ID" value="RKD12800.1"/>
    <property type="molecule type" value="Genomic_DNA"/>
</dbReference>
<feature type="domain" description="GFO/IDH/MocA-like oxidoreductase" evidence="2">
    <location>
        <begin position="145"/>
        <end position="275"/>
    </location>
</feature>
<accession>A0A419S263</accession>
<dbReference type="Proteomes" id="UP000283433">
    <property type="component" value="Unassembled WGS sequence"/>
</dbReference>
<dbReference type="GO" id="GO:0000166">
    <property type="term" value="F:nucleotide binding"/>
    <property type="evidence" value="ECO:0007669"/>
    <property type="project" value="InterPro"/>
</dbReference>
<dbReference type="Gene3D" id="3.40.50.720">
    <property type="entry name" value="NAD(P)-binding Rossmann-like Domain"/>
    <property type="match status" value="1"/>
</dbReference>
<dbReference type="SUPFAM" id="SSF55347">
    <property type="entry name" value="Glyceraldehyde-3-phosphate dehydrogenase-like, C-terminal domain"/>
    <property type="match status" value="1"/>
</dbReference>
<dbReference type="PANTHER" id="PTHR43708:SF3">
    <property type="entry name" value="OXIDOREDUCTASE"/>
    <property type="match status" value="1"/>
</dbReference>
<reference evidence="3 4" key="1">
    <citation type="submission" date="2016-07" db="EMBL/GenBank/DDBJ databases">
        <title>Genome of Pelobium manganitolerans.</title>
        <authorList>
            <person name="Wu S."/>
            <person name="Wang G."/>
        </authorList>
    </citation>
    <scope>NUCLEOTIDE SEQUENCE [LARGE SCALE GENOMIC DNA]</scope>
    <source>
        <strain evidence="3 4">YS-25</strain>
    </source>
</reference>
<evidence type="ECO:0000313" key="3">
    <source>
        <dbReference type="EMBL" id="RKD12800.1"/>
    </source>
</evidence>
<dbReference type="SUPFAM" id="SSF51735">
    <property type="entry name" value="NAD(P)-binding Rossmann-fold domains"/>
    <property type="match status" value="1"/>
</dbReference>
<keyword evidence="4" id="KW-1185">Reference proteome</keyword>
<dbReference type="InterPro" id="IPR051317">
    <property type="entry name" value="Gfo/Idh/MocA_oxidoreduct"/>
</dbReference>
<evidence type="ECO:0000259" key="2">
    <source>
        <dbReference type="Pfam" id="PF22725"/>
    </source>
</evidence>
<dbReference type="InterPro" id="IPR000683">
    <property type="entry name" value="Gfo/Idh/MocA-like_OxRdtase_N"/>
</dbReference>
<dbReference type="Gene3D" id="3.30.360.10">
    <property type="entry name" value="Dihydrodipicolinate Reductase, domain 2"/>
    <property type="match status" value="1"/>
</dbReference>
<dbReference type="AlphaFoldDB" id="A0A419S263"/>